<protein>
    <submittedName>
        <fullName evidence="2">Cryptochrome/DNA photolyase, FAD-binding domain containing protein</fullName>
    </submittedName>
</protein>
<dbReference type="EMBL" id="JXTC01000432">
    <property type="protein sequence ID" value="PON54468.1"/>
    <property type="molecule type" value="Genomic_DNA"/>
</dbReference>
<dbReference type="Gene3D" id="1.10.579.10">
    <property type="entry name" value="DNA Cyclobutane Dipyrimidine Photolyase, subunit A, domain 3"/>
    <property type="match status" value="1"/>
</dbReference>
<keyword evidence="1" id="KW-0472">Membrane</keyword>
<dbReference type="GO" id="GO:0016829">
    <property type="term" value="F:lyase activity"/>
    <property type="evidence" value="ECO:0007669"/>
    <property type="project" value="UniProtKB-KW"/>
</dbReference>
<evidence type="ECO:0000313" key="3">
    <source>
        <dbReference type="Proteomes" id="UP000237000"/>
    </source>
</evidence>
<dbReference type="InterPro" id="IPR036134">
    <property type="entry name" value="Crypto/Photolyase_FAD-like_sf"/>
</dbReference>
<evidence type="ECO:0000256" key="1">
    <source>
        <dbReference type="SAM" id="Phobius"/>
    </source>
</evidence>
<accession>A0A2P5C091</accession>
<reference evidence="3" key="1">
    <citation type="submission" date="2016-06" db="EMBL/GenBank/DDBJ databases">
        <title>Parallel loss of symbiosis genes in relatives of nitrogen-fixing non-legume Parasponia.</title>
        <authorList>
            <person name="Van Velzen R."/>
            <person name="Holmer R."/>
            <person name="Bu F."/>
            <person name="Rutten L."/>
            <person name="Van Zeijl A."/>
            <person name="Liu W."/>
            <person name="Santuari L."/>
            <person name="Cao Q."/>
            <person name="Sharma T."/>
            <person name="Shen D."/>
            <person name="Roswanjaya Y."/>
            <person name="Wardhani T."/>
            <person name="Kalhor M.S."/>
            <person name="Jansen J."/>
            <person name="Van den Hoogen J."/>
            <person name="Gungor B."/>
            <person name="Hartog M."/>
            <person name="Hontelez J."/>
            <person name="Verver J."/>
            <person name="Yang W.-C."/>
            <person name="Schijlen E."/>
            <person name="Repin R."/>
            <person name="Schilthuizen M."/>
            <person name="Schranz E."/>
            <person name="Heidstra R."/>
            <person name="Miyata K."/>
            <person name="Fedorova E."/>
            <person name="Kohlen W."/>
            <person name="Bisseling T."/>
            <person name="Smit S."/>
            <person name="Geurts R."/>
        </authorList>
    </citation>
    <scope>NUCLEOTIDE SEQUENCE [LARGE SCALE GENOMIC DNA]</scope>
    <source>
        <strain evidence="3">cv. RG33-2</strain>
    </source>
</reference>
<gene>
    <name evidence="2" type="ORF">TorRG33x02_302510</name>
</gene>
<dbReference type="Proteomes" id="UP000237000">
    <property type="component" value="Unassembled WGS sequence"/>
</dbReference>
<dbReference type="OrthoDB" id="1750954at2759"/>
<keyword evidence="1" id="KW-1133">Transmembrane helix</keyword>
<keyword evidence="1" id="KW-0812">Transmembrane</keyword>
<evidence type="ECO:0000313" key="2">
    <source>
        <dbReference type="EMBL" id="PON54468.1"/>
    </source>
</evidence>
<dbReference type="AlphaFoldDB" id="A0A2P5C091"/>
<dbReference type="STRING" id="63057.A0A2P5C091"/>
<dbReference type="InParanoid" id="A0A2P5C091"/>
<dbReference type="SUPFAM" id="SSF48173">
    <property type="entry name" value="Cryptochrome/photolyase FAD-binding domain"/>
    <property type="match status" value="1"/>
</dbReference>
<keyword evidence="2" id="KW-0456">Lyase</keyword>
<sequence length="111" mass="12779">MKTTRSLLVLQIQLKDIEANMEQLLDKVYSTSVAMLLTAVVSVFLFGFHLSLAFFLSSTFTLILFESYKFDSNREYVQRWLADFAGLLTEWIHHLWNASESVLQAAGIELR</sequence>
<comment type="caution">
    <text evidence="2">The sequence shown here is derived from an EMBL/GenBank/DDBJ whole genome shotgun (WGS) entry which is preliminary data.</text>
</comment>
<name>A0A2P5C091_TREOI</name>
<keyword evidence="3" id="KW-1185">Reference proteome</keyword>
<organism evidence="2 3">
    <name type="scientific">Trema orientale</name>
    <name type="common">Charcoal tree</name>
    <name type="synonym">Celtis orientalis</name>
    <dbReference type="NCBI Taxonomy" id="63057"/>
    <lineage>
        <taxon>Eukaryota</taxon>
        <taxon>Viridiplantae</taxon>
        <taxon>Streptophyta</taxon>
        <taxon>Embryophyta</taxon>
        <taxon>Tracheophyta</taxon>
        <taxon>Spermatophyta</taxon>
        <taxon>Magnoliopsida</taxon>
        <taxon>eudicotyledons</taxon>
        <taxon>Gunneridae</taxon>
        <taxon>Pentapetalae</taxon>
        <taxon>rosids</taxon>
        <taxon>fabids</taxon>
        <taxon>Rosales</taxon>
        <taxon>Cannabaceae</taxon>
        <taxon>Trema</taxon>
    </lineage>
</organism>
<proteinExistence type="predicted"/>
<feature type="transmembrane region" description="Helical" evidence="1">
    <location>
        <begin position="35"/>
        <end position="65"/>
    </location>
</feature>